<dbReference type="HOGENOM" id="CLU_026278_2_0_11"/>
<dbReference type="Pfam" id="PF03403">
    <property type="entry name" value="PAF-AH_p_II"/>
    <property type="match status" value="2"/>
</dbReference>
<dbReference type="STRING" id="446469.Sked_27760"/>
<keyword evidence="1" id="KW-0378">Hydrolase</keyword>
<name>D1BAX7_SANKS</name>
<dbReference type="SUPFAM" id="SSF53474">
    <property type="entry name" value="alpha/beta-Hydrolases"/>
    <property type="match status" value="1"/>
</dbReference>
<evidence type="ECO:0000313" key="6">
    <source>
        <dbReference type="Proteomes" id="UP000000322"/>
    </source>
</evidence>
<dbReference type="Proteomes" id="UP000000322">
    <property type="component" value="Chromosome"/>
</dbReference>
<reference evidence="5 6" key="1">
    <citation type="journal article" date="2009" name="Stand. Genomic Sci.">
        <title>Complete genome sequence of Sanguibacter keddieii type strain (ST-74).</title>
        <authorList>
            <person name="Ivanova N."/>
            <person name="Sikorski J."/>
            <person name="Sims D."/>
            <person name="Brettin T."/>
            <person name="Detter J.C."/>
            <person name="Han C."/>
            <person name="Lapidus A."/>
            <person name="Copeland A."/>
            <person name="Glavina Del Rio T."/>
            <person name="Nolan M."/>
            <person name="Chen F."/>
            <person name="Lucas S."/>
            <person name="Tice H."/>
            <person name="Cheng J.F."/>
            <person name="Bruce D."/>
            <person name="Goodwin L."/>
            <person name="Pitluck S."/>
            <person name="Pati A."/>
            <person name="Mavromatis K."/>
            <person name="Chen A."/>
            <person name="Palaniappan K."/>
            <person name="D'haeseleer P."/>
            <person name="Chain P."/>
            <person name="Bristow J."/>
            <person name="Eisen J.A."/>
            <person name="Markowitz V."/>
            <person name="Hugenholtz P."/>
            <person name="Goker M."/>
            <person name="Pukall R."/>
            <person name="Klenk H.P."/>
            <person name="Kyrpides N.C."/>
        </authorList>
    </citation>
    <scope>NUCLEOTIDE SEQUENCE [LARGE SCALE GENOMIC DNA]</scope>
    <source>
        <strain evidence="6">ATCC 51767 / DSM 10542 / NCFB 3025 / ST-74</strain>
    </source>
</reference>
<keyword evidence="4" id="KW-0812">Transmembrane</keyword>
<keyword evidence="3" id="KW-0443">Lipid metabolism</keyword>
<evidence type="ECO:0000256" key="2">
    <source>
        <dbReference type="ARBA" id="ARBA00022963"/>
    </source>
</evidence>
<protein>
    <submittedName>
        <fullName evidence="5">Platelet-activating factor acetylhydrolase, plasma/intracellular isoform II</fullName>
    </submittedName>
</protein>
<dbReference type="KEGG" id="ske:Sked_27760"/>
<keyword evidence="6" id="KW-1185">Reference proteome</keyword>
<dbReference type="PANTHER" id="PTHR10272">
    <property type="entry name" value="PLATELET-ACTIVATING FACTOR ACETYLHYDROLASE"/>
    <property type="match status" value="1"/>
</dbReference>
<organism evidence="5 6">
    <name type="scientific">Sanguibacter keddieii (strain ATCC 51767 / DSM 10542 / NCFB 3025 / ST-74)</name>
    <dbReference type="NCBI Taxonomy" id="446469"/>
    <lineage>
        <taxon>Bacteria</taxon>
        <taxon>Bacillati</taxon>
        <taxon>Actinomycetota</taxon>
        <taxon>Actinomycetes</taxon>
        <taxon>Micrococcales</taxon>
        <taxon>Sanguibacteraceae</taxon>
        <taxon>Sanguibacter</taxon>
    </lineage>
</organism>
<dbReference type="InterPro" id="IPR029058">
    <property type="entry name" value="AB_hydrolase_fold"/>
</dbReference>
<accession>D1BAX7</accession>
<keyword evidence="4" id="KW-0472">Membrane</keyword>
<evidence type="ECO:0000313" key="5">
    <source>
        <dbReference type="EMBL" id="ACZ22678.1"/>
    </source>
</evidence>
<dbReference type="OrthoDB" id="262125at2"/>
<dbReference type="GO" id="GO:0016042">
    <property type="term" value="P:lipid catabolic process"/>
    <property type="evidence" value="ECO:0007669"/>
    <property type="project" value="UniProtKB-KW"/>
</dbReference>
<dbReference type="PANTHER" id="PTHR10272:SF0">
    <property type="entry name" value="PLATELET-ACTIVATING FACTOR ACETYLHYDROLASE"/>
    <property type="match status" value="1"/>
</dbReference>
<dbReference type="RefSeq" id="WP_012867747.1">
    <property type="nucleotide sequence ID" value="NC_013521.1"/>
</dbReference>
<proteinExistence type="predicted"/>
<dbReference type="EMBL" id="CP001819">
    <property type="protein sequence ID" value="ACZ22678.1"/>
    <property type="molecule type" value="Genomic_DNA"/>
</dbReference>
<dbReference type="GO" id="GO:0003847">
    <property type="term" value="F:1-alkyl-2-acetylglycerophosphocholine esterase activity"/>
    <property type="evidence" value="ECO:0007669"/>
    <property type="project" value="TreeGrafter"/>
</dbReference>
<evidence type="ECO:0000256" key="3">
    <source>
        <dbReference type="ARBA" id="ARBA00023098"/>
    </source>
</evidence>
<keyword evidence="4" id="KW-1133">Transmembrane helix</keyword>
<dbReference type="Gene3D" id="3.40.50.1820">
    <property type="entry name" value="alpha/beta hydrolase"/>
    <property type="match status" value="1"/>
</dbReference>
<feature type="transmembrane region" description="Helical" evidence="4">
    <location>
        <begin position="75"/>
        <end position="97"/>
    </location>
</feature>
<sequence length="474" mass="48390">MWIEIMAAVAAAAAATAALAVGPRRPRTTVLLGVLAALPALVAAASGPRAPAALVYAAAAGALVVVLLSRRRSPVLALVPVVVGGLALAPAVVLPPLELPAPSSPQVSGAASPVVGRLTYEWTDRSRDDPYLDGAPRRVLVDVWYPGTGGPQETSPYPGDAVAGALSSALGAPAWLFGYLSQASTPVVADAAVAPSADPYPVVLYSPGNGSTRFQNMALVGALVADGYVVVGVDHPGTAASLTFADGSTVVGSLAPPPAAGPEAGEDDIIDVRAEDLSFVLNQVEALSTGDGPLAGRVDTGTVAVVGHSYGGATAVETAARDDRVDVVVALDGTLWGTATFRDGISQPLLYVQATGTVALMEPGARTDLDEEYFEHARDGLDQVFAEARSDATYVLVEGANHYTFTDLALLSPLARDGLSAEESAGVTEDLVLTYLDQQLRGADVDVLQVAARRPGLDVRSNPESIFGDTGSGR</sequence>
<feature type="transmembrane region" description="Helical" evidence="4">
    <location>
        <begin position="50"/>
        <end position="68"/>
    </location>
</feature>
<evidence type="ECO:0000256" key="4">
    <source>
        <dbReference type="SAM" id="Phobius"/>
    </source>
</evidence>
<gene>
    <name evidence="5" type="ordered locus">Sked_27760</name>
</gene>
<dbReference type="AlphaFoldDB" id="D1BAX7"/>
<evidence type="ECO:0000256" key="1">
    <source>
        <dbReference type="ARBA" id="ARBA00022801"/>
    </source>
</evidence>
<keyword evidence="2" id="KW-0442">Lipid degradation</keyword>
<dbReference type="eggNOG" id="COG4188">
    <property type="taxonomic scope" value="Bacteria"/>
</dbReference>